<dbReference type="OrthoDB" id="416119at2759"/>
<protein>
    <submittedName>
        <fullName evidence="1">Uncharacterized protein</fullName>
    </submittedName>
</protein>
<evidence type="ECO:0000313" key="1">
    <source>
        <dbReference type="EMBL" id="KAJ8034074.1"/>
    </source>
</evidence>
<keyword evidence="2" id="KW-1185">Reference proteome</keyword>
<dbReference type="AlphaFoldDB" id="A0A9Q1BWU5"/>
<evidence type="ECO:0000313" key="2">
    <source>
        <dbReference type="Proteomes" id="UP001152320"/>
    </source>
</evidence>
<dbReference type="EMBL" id="JAIZAY010000011">
    <property type="protein sequence ID" value="KAJ8034074.1"/>
    <property type="molecule type" value="Genomic_DNA"/>
</dbReference>
<comment type="caution">
    <text evidence="1">The sequence shown here is derived from an EMBL/GenBank/DDBJ whole genome shotgun (WGS) entry which is preliminary data.</text>
</comment>
<dbReference type="SUPFAM" id="SSF56219">
    <property type="entry name" value="DNase I-like"/>
    <property type="match status" value="1"/>
</dbReference>
<accession>A0A9Q1BWU5</accession>
<dbReference type="Proteomes" id="UP001152320">
    <property type="component" value="Chromosome 11"/>
</dbReference>
<sequence>MSVYSVIDIWGEINPFGKHYTWGSNITPDIHCRLDYFLISHHLRPPVHSVHFSLGLQSDHCFCILVIIPVQMTRGPGIWKFDNSLLDGTIYVSNMKNCIIDSLKEVGSHNPAVSWEFVKCKIRKFSMVYSKEKAKLRRRREYELLKIISTLEHQLLFNPSVAVSFQLKKANLELLDYYHDFKLRGTITRSKARWVEDGEKNKTFLNTLPDYKSIPGCDLSVCEGELTLEERSAALHSITNDKSPGSDGLSTNFYKTFWHLIGSHVVSSLN</sequence>
<gene>
    <name evidence="1" type="ORF">HOLleu_24500</name>
</gene>
<proteinExistence type="predicted"/>
<dbReference type="Gene3D" id="3.60.10.10">
    <property type="entry name" value="Endonuclease/exonuclease/phosphatase"/>
    <property type="match status" value="1"/>
</dbReference>
<reference evidence="1" key="1">
    <citation type="submission" date="2021-10" db="EMBL/GenBank/DDBJ databases">
        <title>Tropical sea cucumber genome reveals ecological adaptation and Cuvierian tubules defense mechanism.</title>
        <authorList>
            <person name="Chen T."/>
        </authorList>
    </citation>
    <scope>NUCLEOTIDE SEQUENCE</scope>
    <source>
        <strain evidence="1">Nanhai2018</strain>
        <tissue evidence="1">Muscle</tissue>
    </source>
</reference>
<name>A0A9Q1BWU5_HOLLE</name>
<organism evidence="1 2">
    <name type="scientific">Holothuria leucospilota</name>
    <name type="common">Black long sea cucumber</name>
    <name type="synonym">Mertensiothuria leucospilota</name>
    <dbReference type="NCBI Taxonomy" id="206669"/>
    <lineage>
        <taxon>Eukaryota</taxon>
        <taxon>Metazoa</taxon>
        <taxon>Echinodermata</taxon>
        <taxon>Eleutherozoa</taxon>
        <taxon>Echinozoa</taxon>
        <taxon>Holothuroidea</taxon>
        <taxon>Aspidochirotacea</taxon>
        <taxon>Aspidochirotida</taxon>
        <taxon>Holothuriidae</taxon>
        <taxon>Holothuria</taxon>
    </lineage>
</organism>
<dbReference type="InterPro" id="IPR036691">
    <property type="entry name" value="Endo/exonu/phosph_ase_sf"/>
</dbReference>